<sequence length="197" mass="22436">MSLCVVFCTTDIPAYILNSFLRRTVEHLKREYSFCADEKAEDCVLILTSDNIASAQPSTLPMKTFQSPFLGKTVEELRDWFTLNITNKRVPTKSKSCMPYCFIVLDQRSVKDETCVFASTQGGRLQHLRSDFYVAYDNAMQCTEKQRIDEGVIGQFLRSGVVMTRERLKLALDGGLYIEGGEVKEDQDFLDALNEQQ</sequence>
<evidence type="ECO:0000313" key="1">
    <source>
        <dbReference type="EMBL" id="CAA7260774.1"/>
    </source>
</evidence>
<organism evidence="1 2">
    <name type="scientific">Cyclocybe aegerita</name>
    <name type="common">Black poplar mushroom</name>
    <name type="synonym">Agrocybe aegerita</name>
    <dbReference type="NCBI Taxonomy" id="1973307"/>
    <lineage>
        <taxon>Eukaryota</taxon>
        <taxon>Fungi</taxon>
        <taxon>Dikarya</taxon>
        <taxon>Basidiomycota</taxon>
        <taxon>Agaricomycotina</taxon>
        <taxon>Agaricomycetes</taxon>
        <taxon>Agaricomycetidae</taxon>
        <taxon>Agaricales</taxon>
        <taxon>Agaricineae</taxon>
        <taxon>Bolbitiaceae</taxon>
        <taxon>Cyclocybe</taxon>
    </lineage>
</organism>
<dbReference type="Proteomes" id="UP000467700">
    <property type="component" value="Unassembled WGS sequence"/>
</dbReference>
<gene>
    <name evidence="1" type="ORF">AAE3_LOCUS2945</name>
</gene>
<accession>A0A8S0W3B9</accession>
<dbReference type="OrthoDB" id="2867594at2759"/>
<dbReference type="EMBL" id="CACVBS010000030">
    <property type="protein sequence ID" value="CAA7260774.1"/>
    <property type="molecule type" value="Genomic_DNA"/>
</dbReference>
<reference evidence="1 2" key="1">
    <citation type="submission" date="2020-01" db="EMBL/GenBank/DDBJ databases">
        <authorList>
            <person name="Gupta K D."/>
        </authorList>
    </citation>
    <scope>NUCLEOTIDE SEQUENCE [LARGE SCALE GENOMIC DNA]</scope>
</reference>
<name>A0A8S0W3B9_CYCAE</name>
<comment type="caution">
    <text evidence="1">The sequence shown here is derived from an EMBL/GenBank/DDBJ whole genome shotgun (WGS) entry which is preliminary data.</text>
</comment>
<evidence type="ECO:0000313" key="2">
    <source>
        <dbReference type="Proteomes" id="UP000467700"/>
    </source>
</evidence>
<dbReference type="AlphaFoldDB" id="A0A8S0W3B9"/>
<protein>
    <submittedName>
        <fullName evidence="1">Uncharacterized protein</fullName>
    </submittedName>
</protein>
<proteinExistence type="predicted"/>
<keyword evidence="2" id="KW-1185">Reference proteome</keyword>